<evidence type="ECO:0000313" key="1">
    <source>
        <dbReference type="EMBL" id="KAH6929784.1"/>
    </source>
</evidence>
<evidence type="ECO:0000313" key="2">
    <source>
        <dbReference type="Proteomes" id="UP000821845"/>
    </source>
</evidence>
<reference evidence="1" key="1">
    <citation type="submission" date="2020-05" db="EMBL/GenBank/DDBJ databases">
        <title>Large-scale comparative analyses of tick genomes elucidate their genetic diversity and vector capacities.</title>
        <authorList>
            <person name="Jia N."/>
            <person name="Wang J."/>
            <person name="Shi W."/>
            <person name="Du L."/>
            <person name="Sun Y."/>
            <person name="Zhan W."/>
            <person name="Jiang J."/>
            <person name="Wang Q."/>
            <person name="Zhang B."/>
            <person name="Ji P."/>
            <person name="Sakyi L.B."/>
            <person name="Cui X."/>
            <person name="Yuan T."/>
            <person name="Jiang B."/>
            <person name="Yang W."/>
            <person name="Lam T.T.-Y."/>
            <person name="Chang Q."/>
            <person name="Ding S."/>
            <person name="Wang X."/>
            <person name="Zhu J."/>
            <person name="Ruan X."/>
            <person name="Zhao L."/>
            <person name="Wei J."/>
            <person name="Que T."/>
            <person name="Du C."/>
            <person name="Cheng J."/>
            <person name="Dai P."/>
            <person name="Han X."/>
            <person name="Huang E."/>
            <person name="Gao Y."/>
            <person name="Liu J."/>
            <person name="Shao H."/>
            <person name="Ye R."/>
            <person name="Li L."/>
            <person name="Wei W."/>
            <person name="Wang X."/>
            <person name="Wang C."/>
            <person name="Yang T."/>
            <person name="Huo Q."/>
            <person name="Li W."/>
            <person name="Guo W."/>
            <person name="Chen H."/>
            <person name="Zhou L."/>
            <person name="Ni X."/>
            <person name="Tian J."/>
            <person name="Zhou Y."/>
            <person name="Sheng Y."/>
            <person name="Liu T."/>
            <person name="Pan Y."/>
            <person name="Xia L."/>
            <person name="Li J."/>
            <person name="Zhao F."/>
            <person name="Cao W."/>
        </authorList>
    </citation>
    <scope>NUCLEOTIDE SEQUENCE</scope>
    <source>
        <strain evidence="1">Hyas-2018</strain>
    </source>
</reference>
<organism evidence="1 2">
    <name type="scientific">Hyalomma asiaticum</name>
    <name type="common">Tick</name>
    <dbReference type="NCBI Taxonomy" id="266040"/>
    <lineage>
        <taxon>Eukaryota</taxon>
        <taxon>Metazoa</taxon>
        <taxon>Ecdysozoa</taxon>
        <taxon>Arthropoda</taxon>
        <taxon>Chelicerata</taxon>
        <taxon>Arachnida</taxon>
        <taxon>Acari</taxon>
        <taxon>Parasitiformes</taxon>
        <taxon>Ixodida</taxon>
        <taxon>Ixodoidea</taxon>
        <taxon>Ixodidae</taxon>
        <taxon>Hyalomminae</taxon>
        <taxon>Hyalomma</taxon>
    </lineage>
</organism>
<proteinExistence type="predicted"/>
<dbReference type="EMBL" id="CM023485">
    <property type="protein sequence ID" value="KAH6929784.1"/>
    <property type="molecule type" value="Genomic_DNA"/>
</dbReference>
<name>A0ACB7SAM5_HYAAI</name>
<sequence length="88" mass="9413">MSRAAPYVYIGVVNAPPKAHCPERCSHNGTIGERVCTGVHRHPPVLAPSPPAAAMFEAGRNFRNILSQAEEEKAALRHLDADPSSVSV</sequence>
<gene>
    <name evidence="1" type="ORF">HPB50_005871</name>
</gene>
<accession>A0ACB7SAM5</accession>
<dbReference type="Proteomes" id="UP000821845">
    <property type="component" value="Chromosome 5"/>
</dbReference>
<keyword evidence="2" id="KW-1185">Reference proteome</keyword>
<protein>
    <submittedName>
        <fullName evidence="1">Uncharacterized protein</fullName>
    </submittedName>
</protein>
<comment type="caution">
    <text evidence="1">The sequence shown here is derived from an EMBL/GenBank/DDBJ whole genome shotgun (WGS) entry which is preliminary data.</text>
</comment>